<evidence type="ECO:0000313" key="2">
    <source>
        <dbReference type="Proteomes" id="UP000253752"/>
    </source>
</evidence>
<dbReference type="RefSeq" id="WP_114516605.1">
    <property type="nucleotide sequence ID" value="NZ_AP025575.1"/>
</dbReference>
<name>A0A369MQ52_EGGLN</name>
<protein>
    <submittedName>
        <fullName evidence="1">Uncharacterized protein</fullName>
    </submittedName>
</protein>
<reference evidence="1 2" key="1">
    <citation type="journal article" date="2018" name="Elife">
        <title>Discovery and characterization of a prevalent human gut bacterial enzyme sufficient for the inactivation of a family of plant toxins.</title>
        <authorList>
            <person name="Koppel N."/>
            <person name="Bisanz J.E."/>
            <person name="Pandelia M.E."/>
            <person name="Turnbaugh P.J."/>
            <person name="Balskus E.P."/>
        </authorList>
    </citation>
    <scope>NUCLEOTIDE SEQUENCE [LARGE SCALE GENOMIC DNA]</scope>
    <source>
        <strain evidence="1 2">MR1 #12</strain>
    </source>
</reference>
<comment type="caution">
    <text evidence="1">The sequence shown here is derived from an EMBL/GenBank/DDBJ whole genome shotgun (WGS) entry which is preliminary data.</text>
</comment>
<accession>A0A369MQ52</accession>
<dbReference type="Proteomes" id="UP000253752">
    <property type="component" value="Unassembled WGS sequence"/>
</dbReference>
<sequence length="68" mass="7700">MNKIEDIFDVLLEGTKAQIDALEGCGASYRYSMESGTFTVSLGRDEIRAHKLFDPPACTRWRGFEHAF</sequence>
<organism evidence="1 2">
    <name type="scientific">Eggerthella lenta</name>
    <name type="common">Eubacterium lentum</name>
    <dbReference type="NCBI Taxonomy" id="84112"/>
    <lineage>
        <taxon>Bacteria</taxon>
        <taxon>Bacillati</taxon>
        <taxon>Actinomycetota</taxon>
        <taxon>Coriobacteriia</taxon>
        <taxon>Eggerthellales</taxon>
        <taxon>Eggerthellaceae</taxon>
        <taxon>Eggerthella</taxon>
    </lineage>
</organism>
<gene>
    <name evidence="1" type="ORF">C1872_12690</name>
</gene>
<dbReference type="EMBL" id="PPTX01000022">
    <property type="protein sequence ID" value="RDB76293.1"/>
    <property type="molecule type" value="Genomic_DNA"/>
</dbReference>
<proteinExistence type="predicted"/>
<evidence type="ECO:0000313" key="1">
    <source>
        <dbReference type="EMBL" id="RDB76293.1"/>
    </source>
</evidence>
<dbReference type="AlphaFoldDB" id="A0A369MQ52"/>